<organism evidence="1 2">
    <name type="scientific">Streptomyces leeuwenhoekii</name>
    <dbReference type="NCBI Taxonomy" id="1437453"/>
    <lineage>
        <taxon>Bacteria</taxon>
        <taxon>Bacillati</taxon>
        <taxon>Actinomycetota</taxon>
        <taxon>Actinomycetes</taxon>
        <taxon>Kitasatosporales</taxon>
        <taxon>Streptomycetaceae</taxon>
        <taxon>Streptomyces</taxon>
    </lineage>
</organism>
<sequence>MAEPGFDLPPKAPPEIIAERHELADEVCRHLTRAGLPAYRADLDGGTHGRPGAAVHIEPFVEGGVIVDWETDKKLSSPALDLFARGIDFDNPPPEVRHYEDVLSVMQAALMGILASAGFQVEEPDGHAHGAMVQVSRLRKP</sequence>
<dbReference type="RefSeq" id="WP_029381476.1">
    <property type="nucleotide sequence ID" value="NZ_AZSD01000044.1"/>
</dbReference>
<reference evidence="1 2" key="1">
    <citation type="submission" date="2015-02" db="EMBL/GenBank/DDBJ databases">
        <authorList>
            <person name="Gomez-Escribano P.J."/>
        </authorList>
    </citation>
    <scope>NUCLEOTIDE SEQUENCE [LARGE SCALE GENOMIC DNA]</scope>
    <source>
        <strain evidence="2">C34 (DSM 42122 / NRRL B-24963)</strain>
    </source>
</reference>
<name>A0A0F7VN27_STRLW</name>
<protein>
    <submittedName>
        <fullName evidence="1">Uncharacterized protein</fullName>
    </submittedName>
</protein>
<dbReference type="KEGG" id="sle:sle_01510"/>
<dbReference type="AlphaFoldDB" id="A0A0F7VN27"/>
<dbReference type="EMBL" id="LN831790">
    <property type="protein sequence ID" value="CQR59613.1"/>
    <property type="molecule type" value="Genomic_DNA"/>
</dbReference>
<evidence type="ECO:0000313" key="1">
    <source>
        <dbReference type="EMBL" id="CQR59613.1"/>
    </source>
</evidence>
<evidence type="ECO:0000313" key="2">
    <source>
        <dbReference type="Proteomes" id="UP000035016"/>
    </source>
</evidence>
<gene>
    <name evidence="1" type="primary">sle_01510</name>
</gene>
<dbReference type="Proteomes" id="UP000035016">
    <property type="component" value="Chromosome Chromosome"/>
</dbReference>
<proteinExistence type="predicted"/>
<accession>A0A0F7VN27</accession>